<keyword evidence="4" id="KW-1185">Reference proteome</keyword>
<dbReference type="InterPro" id="IPR011990">
    <property type="entry name" value="TPR-like_helical_dom_sf"/>
</dbReference>
<keyword evidence="1" id="KW-0732">Signal</keyword>
<feature type="chain" id="PRO_5046432623" evidence="1">
    <location>
        <begin position="21"/>
        <end position="436"/>
    </location>
</feature>
<dbReference type="EMBL" id="JAVRIF010000001">
    <property type="protein sequence ID" value="MDT0602498.1"/>
    <property type="molecule type" value="Genomic_DNA"/>
</dbReference>
<evidence type="ECO:0000256" key="1">
    <source>
        <dbReference type="SAM" id="SignalP"/>
    </source>
</evidence>
<evidence type="ECO:0000259" key="2">
    <source>
        <dbReference type="Pfam" id="PF04575"/>
    </source>
</evidence>
<feature type="domain" description="Surface lipoprotein assembly modifier C-terminal" evidence="2">
    <location>
        <begin position="155"/>
        <end position="436"/>
    </location>
</feature>
<dbReference type="Proteomes" id="UP001266357">
    <property type="component" value="Unassembled WGS sequence"/>
</dbReference>
<name>A0ABU2ZX43_9GAMM</name>
<accession>A0ABU2ZX43</accession>
<dbReference type="Gene3D" id="1.25.40.10">
    <property type="entry name" value="Tetratricopeptide repeat domain"/>
    <property type="match status" value="1"/>
</dbReference>
<organism evidence="3 4">
    <name type="scientific">Thalassotalea castellviae</name>
    <dbReference type="NCBI Taxonomy" id="3075612"/>
    <lineage>
        <taxon>Bacteria</taxon>
        <taxon>Pseudomonadati</taxon>
        <taxon>Pseudomonadota</taxon>
        <taxon>Gammaproteobacteria</taxon>
        <taxon>Alteromonadales</taxon>
        <taxon>Colwelliaceae</taxon>
        <taxon>Thalassotalea</taxon>
    </lineage>
</organism>
<protein>
    <submittedName>
        <fullName evidence="3">Surface lipoprotein assembly modifier</fullName>
    </submittedName>
</protein>
<gene>
    <name evidence="3" type="ORF">RM573_02710</name>
</gene>
<evidence type="ECO:0000313" key="4">
    <source>
        <dbReference type="Proteomes" id="UP001266357"/>
    </source>
</evidence>
<keyword evidence="3" id="KW-0449">Lipoprotein</keyword>
<dbReference type="RefSeq" id="WP_311576848.1">
    <property type="nucleotide sequence ID" value="NZ_JAVRIF010000001.1"/>
</dbReference>
<dbReference type="InterPro" id="IPR007655">
    <property type="entry name" value="Slam_C"/>
</dbReference>
<feature type="signal peptide" evidence="1">
    <location>
        <begin position="1"/>
        <end position="20"/>
    </location>
</feature>
<dbReference type="Pfam" id="PF04575">
    <property type="entry name" value="SlipAM"/>
    <property type="match status" value="1"/>
</dbReference>
<proteinExistence type="predicted"/>
<comment type="caution">
    <text evidence="3">The sequence shown here is derived from an EMBL/GenBank/DDBJ whole genome shotgun (WGS) entry which is preliminary data.</text>
</comment>
<reference evidence="3 4" key="1">
    <citation type="submission" date="2023-09" db="EMBL/GenBank/DDBJ databases">
        <authorList>
            <person name="Rey-Velasco X."/>
        </authorList>
    </citation>
    <scope>NUCLEOTIDE SEQUENCE [LARGE SCALE GENOMIC DNA]</scope>
    <source>
        <strain evidence="3 4">W431</strain>
    </source>
</reference>
<evidence type="ECO:0000313" key="3">
    <source>
        <dbReference type="EMBL" id="MDT0602498.1"/>
    </source>
</evidence>
<dbReference type="SUPFAM" id="SSF48452">
    <property type="entry name" value="TPR-like"/>
    <property type="match status" value="1"/>
</dbReference>
<sequence>MNRYGLLITALLPFSLITHANNYSEKDLLDTLKSEIDNQNYANVLSIAQNYKDEYLGVPEFDFLLGIAALESDQVDVSVFAFERVVANKPNWLDAKLYLAKAYYQSSNYQAALEQCNSILASEKIAENLNQLANALCSSTRDKLAQQATSTKHQLSANIGFDGNINAGTNEERIFLPFLNDYVNLDENSRELSDEYLKLNYQFRRNTALTQTSKFSINSQISAQQFADETDYNRLSAQVGVQYMQSFDAFDFNIGGRITPLWFDGDYYRLQSSLLTGVQTSLSDNFTLGGRLMLRKTSNQRQALLDTDDYSVAITSHYYQNNSRYSLSIERLEEDGEVDSNSRTIDMISLSSLWLINQQWLAAVDLSYQMQEYRGQHPYYLAQREDDVWLASSFVQYQMSKSFSYRLSVNMQDKNSNLDLFSYRRTDINLSATMSF</sequence>